<dbReference type="CDD" id="cd04301">
    <property type="entry name" value="NAT_SF"/>
    <property type="match status" value="1"/>
</dbReference>
<dbReference type="Gene3D" id="3.30.1050.10">
    <property type="entry name" value="SCP2 sterol-binding domain"/>
    <property type="match status" value="1"/>
</dbReference>
<sequence length="449" mass="49537">MSLSRPLTPFTLAGDDFIEPSSHDADGAEKIKASEAYRHLHQQVELGFYVDPGSADLIDIWARQNRDMGLEFRGFREAEPRPDFLPRWQRPVGTIGGLPSTLNVGSKILPAWLITAVGVAPTHRRRGILRRMITEELTRAQEQGYPLAALTVSEGGIYERFGFGVSTYQVTQTIDRRRGIQLRPEVLEALNTTVGQVYEVNPTELVDLADRLDRQSHEVTPGSIRRPRPIQENMLGAVNLWGGSSEAHRELKGYVYITEDGPEALAVISHKGWENVEVSTGVIRDLQFFTRRGFAGLMDTVLNLDLVDELKYREAPGRALATAMIDPRAVKSTSESDLVWTRLLDVVAALESRDYGQDGSLVLDVEDAMGLVDGLYRLDVSNGSARAERIDAPQHDGVDAVTLDVAHLATALFRGGGALAEVGLINGPATEQFLRMFAVVKEPFCNFGF</sequence>
<evidence type="ECO:0000259" key="1">
    <source>
        <dbReference type="PROSITE" id="PS51186"/>
    </source>
</evidence>
<dbReference type="RefSeq" id="WP_278155862.1">
    <property type="nucleotide sequence ID" value="NZ_CP121252.1"/>
</dbReference>
<dbReference type="Pfam" id="PF13527">
    <property type="entry name" value="Acetyltransf_9"/>
    <property type="match status" value="1"/>
</dbReference>
<dbReference type="InterPro" id="IPR051554">
    <property type="entry name" value="Acetyltransferase_Eis"/>
</dbReference>
<dbReference type="GO" id="GO:0016746">
    <property type="term" value="F:acyltransferase activity"/>
    <property type="evidence" value="ECO:0007669"/>
    <property type="project" value="UniProtKB-KW"/>
</dbReference>
<organism evidence="2 3">
    <name type="scientific">Citricoccus muralis</name>
    <dbReference type="NCBI Taxonomy" id="169134"/>
    <lineage>
        <taxon>Bacteria</taxon>
        <taxon>Bacillati</taxon>
        <taxon>Actinomycetota</taxon>
        <taxon>Actinomycetes</taxon>
        <taxon>Micrococcales</taxon>
        <taxon>Micrococcaceae</taxon>
        <taxon>Citricoccus</taxon>
    </lineage>
</organism>
<keyword evidence="3" id="KW-1185">Reference proteome</keyword>
<evidence type="ECO:0000313" key="3">
    <source>
        <dbReference type="Proteomes" id="UP001219037"/>
    </source>
</evidence>
<evidence type="ECO:0000313" key="2">
    <source>
        <dbReference type="EMBL" id="WFP15276.1"/>
    </source>
</evidence>
<keyword evidence="2" id="KW-0012">Acyltransferase</keyword>
<dbReference type="InterPro" id="IPR025559">
    <property type="entry name" value="Eis_dom"/>
</dbReference>
<dbReference type="SUPFAM" id="SSF55718">
    <property type="entry name" value="SCP-like"/>
    <property type="match status" value="1"/>
</dbReference>
<dbReference type="Proteomes" id="UP001219037">
    <property type="component" value="Chromosome"/>
</dbReference>
<dbReference type="InterPro" id="IPR036527">
    <property type="entry name" value="SCP2_sterol-bd_dom_sf"/>
</dbReference>
<reference evidence="2 3" key="1">
    <citation type="submission" date="2023-04" db="EMBL/GenBank/DDBJ databases">
        <title>Funneling lignin-derived compounds into biodiesel using alkali-halophilic Citricoccus sp. P2.</title>
        <authorList>
            <person name="Luo C.-B."/>
        </authorList>
    </citation>
    <scope>NUCLEOTIDE SEQUENCE [LARGE SCALE GENOMIC DNA]</scope>
    <source>
        <strain evidence="2 3">P2</strain>
    </source>
</reference>
<dbReference type="InterPro" id="IPR000182">
    <property type="entry name" value="GNAT_dom"/>
</dbReference>
<feature type="domain" description="N-acetyltransferase" evidence="1">
    <location>
        <begin position="44"/>
        <end position="193"/>
    </location>
</feature>
<dbReference type="Gene3D" id="3.40.630.30">
    <property type="match status" value="2"/>
</dbReference>
<proteinExistence type="predicted"/>
<dbReference type="Pfam" id="PF13530">
    <property type="entry name" value="SCP2_2"/>
    <property type="match status" value="1"/>
</dbReference>
<dbReference type="EC" id="2.3.1.-" evidence="2"/>
<keyword evidence="2" id="KW-0808">Transferase</keyword>
<dbReference type="PANTHER" id="PTHR37817:SF1">
    <property type="entry name" value="N-ACETYLTRANSFERASE EIS"/>
    <property type="match status" value="1"/>
</dbReference>
<gene>
    <name evidence="2" type="ORF">P8192_07490</name>
</gene>
<dbReference type="SUPFAM" id="SSF55729">
    <property type="entry name" value="Acyl-CoA N-acyltransferases (Nat)"/>
    <property type="match status" value="1"/>
</dbReference>
<protein>
    <submittedName>
        <fullName evidence="2">GNAT family N-acetyltransferase</fullName>
        <ecNumber evidence="2">2.3.1.-</ecNumber>
    </submittedName>
</protein>
<dbReference type="InterPro" id="IPR016181">
    <property type="entry name" value="Acyl_CoA_acyltransferase"/>
</dbReference>
<dbReference type="PROSITE" id="PS51186">
    <property type="entry name" value="GNAT"/>
    <property type="match status" value="1"/>
</dbReference>
<accession>A0ABY8H2B8</accession>
<dbReference type="PANTHER" id="PTHR37817">
    <property type="entry name" value="N-ACETYLTRANSFERASE EIS"/>
    <property type="match status" value="1"/>
</dbReference>
<name>A0ABY8H2B8_9MICC</name>
<dbReference type="EMBL" id="CP121252">
    <property type="protein sequence ID" value="WFP15276.1"/>
    <property type="molecule type" value="Genomic_DNA"/>
</dbReference>